<organism evidence="3 4">
    <name type="scientific">Acrobeloides nanus</name>
    <dbReference type="NCBI Taxonomy" id="290746"/>
    <lineage>
        <taxon>Eukaryota</taxon>
        <taxon>Metazoa</taxon>
        <taxon>Ecdysozoa</taxon>
        <taxon>Nematoda</taxon>
        <taxon>Chromadorea</taxon>
        <taxon>Rhabditida</taxon>
        <taxon>Tylenchina</taxon>
        <taxon>Cephalobomorpha</taxon>
        <taxon>Cephaloboidea</taxon>
        <taxon>Cephalobidae</taxon>
        <taxon>Acrobeloides</taxon>
    </lineage>
</organism>
<feature type="chain" id="PRO_5037253575" description="Domain of unknown function DB domain-containing protein" evidence="1">
    <location>
        <begin position="20"/>
        <end position="237"/>
    </location>
</feature>
<keyword evidence="1" id="KW-0732">Signal</keyword>
<feature type="domain" description="Domain of unknown function DB" evidence="2">
    <location>
        <begin position="125"/>
        <end position="227"/>
    </location>
</feature>
<dbReference type="WBParaSite" id="ACRNAN_scaffold5149.g21191.t1">
    <property type="protein sequence ID" value="ACRNAN_scaffold5149.g21191.t1"/>
    <property type="gene ID" value="ACRNAN_scaffold5149.g21191"/>
</dbReference>
<name>A0A914E3C5_9BILA</name>
<keyword evidence="3" id="KW-1185">Reference proteome</keyword>
<evidence type="ECO:0000259" key="2">
    <source>
        <dbReference type="Pfam" id="PF01682"/>
    </source>
</evidence>
<dbReference type="PANTHER" id="PTHR46705">
    <property type="entry name" value="PROTEIN CBG09805"/>
    <property type="match status" value="1"/>
</dbReference>
<accession>A0A914E3C5</accession>
<dbReference type="PANTHER" id="PTHR46705:SF3">
    <property type="entry name" value="DOMAIN OF UNKNOWN FUNCTION DB DOMAIN-CONTAINING PROTEIN"/>
    <property type="match status" value="1"/>
</dbReference>
<dbReference type="Proteomes" id="UP000887540">
    <property type="component" value="Unplaced"/>
</dbReference>
<dbReference type="PROSITE" id="PS51257">
    <property type="entry name" value="PROKAR_LIPOPROTEIN"/>
    <property type="match status" value="1"/>
</dbReference>
<reference evidence="4" key="1">
    <citation type="submission" date="2022-11" db="UniProtKB">
        <authorList>
            <consortium name="WormBaseParasite"/>
        </authorList>
    </citation>
    <scope>IDENTIFICATION</scope>
</reference>
<feature type="signal peptide" evidence="1">
    <location>
        <begin position="1"/>
        <end position="19"/>
    </location>
</feature>
<dbReference type="Pfam" id="PF01682">
    <property type="entry name" value="DB"/>
    <property type="match status" value="1"/>
</dbReference>
<evidence type="ECO:0000313" key="3">
    <source>
        <dbReference type="Proteomes" id="UP000887540"/>
    </source>
</evidence>
<proteinExistence type="predicted"/>
<dbReference type="InterPro" id="IPR002602">
    <property type="entry name" value="DB"/>
</dbReference>
<protein>
    <recommendedName>
        <fullName evidence="2">Domain of unknown function DB domain-containing protein</fullName>
    </recommendedName>
</protein>
<sequence>MFRIDGLLYLCLIFPTVFSCLSSGCGGGCGCGGCNSQPPAPASCAPPCPTGYTCGPYGCARNRVFSSVNRKGDILLNNGLLNVSEPIRNMFGITRNKTKGEKTIETDEKDSTLKLDNPNDIFRQCCEDRLLPDSCLSKCSFNGYTRDTLQRMFLNNDDCPIAAAADMQFCAAQGRDHTDCCLQHDVHTTLAGQKCLIFCDQRPGKVTKLDYSFLPCFDRFEDVKQCMYKGMKDQVEE</sequence>
<evidence type="ECO:0000313" key="4">
    <source>
        <dbReference type="WBParaSite" id="ACRNAN_scaffold5149.g21191.t1"/>
    </source>
</evidence>
<evidence type="ECO:0000256" key="1">
    <source>
        <dbReference type="SAM" id="SignalP"/>
    </source>
</evidence>
<dbReference type="AlphaFoldDB" id="A0A914E3C5"/>